<accession>A0A820MWX7</accession>
<protein>
    <submittedName>
        <fullName evidence="2">Uncharacterized protein</fullName>
    </submittedName>
</protein>
<sequence>ALVDFIWNVASQTMDSNEDDLLIYNQRSSLLSSSLTNVHRKGARRRLAIIFNEIFKLLATSPINGGRFDIQLQNRILLFRFYHFSLSLINLCILFYFCP</sequence>
<organism evidence="2 3">
    <name type="scientific">Rotaria sordida</name>
    <dbReference type="NCBI Taxonomy" id="392033"/>
    <lineage>
        <taxon>Eukaryota</taxon>
        <taxon>Metazoa</taxon>
        <taxon>Spiralia</taxon>
        <taxon>Gnathifera</taxon>
        <taxon>Rotifera</taxon>
        <taxon>Eurotatoria</taxon>
        <taxon>Bdelloidea</taxon>
        <taxon>Philodinida</taxon>
        <taxon>Philodinidae</taxon>
        <taxon>Rotaria</taxon>
    </lineage>
</organism>
<comment type="caution">
    <text evidence="2">The sequence shown here is derived from an EMBL/GenBank/DDBJ whole genome shotgun (WGS) entry which is preliminary data.</text>
</comment>
<feature type="transmembrane region" description="Helical" evidence="1">
    <location>
        <begin position="77"/>
        <end position="97"/>
    </location>
</feature>
<keyword evidence="1" id="KW-1133">Transmembrane helix</keyword>
<evidence type="ECO:0000256" key="1">
    <source>
        <dbReference type="SAM" id="Phobius"/>
    </source>
</evidence>
<keyword evidence="1" id="KW-0472">Membrane</keyword>
<dbReference type="AlphaFoldDB" id="A0A820MWX7"/>
<keyword evidence="1" id="KW-0812">Transmembrane</keyword>
<name>A0A820MWX7_9BILA</name>
<dbReference type="Proteomes" id="UP000663836">
    <property type="component" value="Unassembled WGS sequence"/>
</dbReference>
<reference evidence="2" key="1">
    <citation type="submission" date="2021-02" db="EMBL/GenBank/DDBJ databases">
        <authorList>
            <person name="Nowell W R."/>
        </authorList>
    </citation>
    <scope>NUCLEOTIDE SEQUENCE</scope>
</reference>
<gene>
    <name evidence="2" type="ORF">JBS370_LOCUS42779</name>
</gene>
<evidence type="ECO:0000313" key="3">
    <source>
        <dbReference type="Proteomes" id="UP000663836"/>
    </source>
</evidence>
<proteinExistence type="predicted"/>
<evidence type="ECO:0000313" key="2">
    <source>
        <dbReference type="EMBL" id="CAF4378942.1"/>
    </source>
</evidence>
<feature type="non-terminal residue" evidence="2">
    <location>
        <position position="1"/>
    </location>
</feature>
<dbReference type="EMBL" id="CAJOBD010059728">
    <property type="protein sequence ID" value="CAF4378942.1"/>
    <property type="molecule type" value="Genomic_DNA"/>
</dbReference>